<protein>
    <submittedName>
        <fullName evidence="3">Biotin--[acetyl-CoA-carboxylase] ligase</fullName>
    </submittedName>
</protein>
<reference evidence="4" key="1">
    <citation type="journal article" date="2017" name="Proc. Natl. Acad. Sci. U.S.A.">
        <title>Simulation of Deepwater Horizon oil plume reveals substrate specialization within a complex community of hydrocarbon-degraders.</title>
        <authorList>
            <person name="Hu P."/>
            <person name="Dubinsky E.A."/>
            <person name="Probst A.J."/>
            <person name="Wang J."/>
            <person name="Sieber C.M.K."/>
            <person name="Tom L.M."/>
            <person name="Gardinali P."/>
            <person name="Banfield J.F."/>
            <person name="Atlas R.M."/>
            <person name="Andersen G.L."/>
        </authorList>
    </citation>
    <scope>NUCLEOTIDE SEQUENCE [LARGE SCALE GENOMIC DNA]</scope>
</reference>
<dbReference type="AlphaFoldDB" id="A0A1Y5F2N1"/>
<dbReference type="NCBIfam" id="TIGR00121">
    <property type="entry name" value="birA_ligase"/>
    <property type="match status" value="1"/>
</dbReference>
<evidence type="ECO:0000313" key="3">
    <source>
        <dbReference type="EMBL" id="OUR93696.1"/>
    </source>
</evidence>
<accession>A0A1Y5F2N1</accession>
<dbReference type="InterPro" id="IPR004143">
    <property type="entry name" value="BPL_LPL_catalytic"/>
</dbReference>
<dbReference type="InterPro" id="IPR004408">
    <property type="entry name" value="Biotin_CoA_COase_ligase"/>
</dbReference>
<dbReference type="Pfam" id="PF03099">
    <property type="entry name" value="BPL_LplA_LipB"/>
    <property type="match status" value="1"/>
</dbReference>
<dbReference type="SUPFAM" id="SSF55681">
    <property type="entry name" value="Class II aaRS and biotin synthetases"/>
    <property type="match status" value="1"/>
</dbReference>
<evidence type="ECO:0000256" key="1">
    <source>
        <dbReference type="ARBA" id="ARBA00022598"/>
    </source>
</evidence>
<keyword evidence="1 3" id="KW-0436">Ligase</keyword>
<dbReference type="InterPro" id="IPR045864">
    <property type="entry name" value="aa-tRNA-synth_II/BPL/LPL"/>
</dbReference>
<dbReference type="Proteomes" id="UP000196531">
    <property type="component" value="Unassembled WGS sequence"/>
</dbReference>
<dbReference type="GO" id="GO:0004077">
    <property type="term" value="F:biotin--[biotin carboxyl-carrier protein] ligase activity"/>
    <property type="evidence" value="ECO:0007669"/>
    <property type="project" value="InterPro"/>
</dbReference>
<evidence type="ECO:0000259" key="2">
    <source>
        <dbReference type="Pfam" id="PF03099"/>
    </source>
</evidence>
<proteinExistence type="predicted"/>
<dbReference type="EMBL" id="MAAO01000015">
    <property type="protein sequence ID" value="OUR93696.1"/>
    <property type="molecule type" value="Genomic_DNA"/>
</dbReference>
<sequence>MNDKIEHFHSEECASTQTSLKEFIQENPHEENILFSTLFQTLGRGRSGNGWESLDNSLAMSFKIRPNEVMTLTSLELGILICQFFESHKLSLKWPNDLLTVEGLKCGGILCQGYNQNILVGVGLNLGKSEEIRPNSNFKFGRSCIDSNLVLKSSQIKEYCSKLYSFIIHNRLSSKEVREKWASYSIHLNKSVLIKDQTIEERGVFIGIGESGEALLNQKGLIKKIYTGSLFLD</sequence>
<evidence type="ECO:0000313" key="4">
    <source>
        <dbReference type="Proteomes" id="UP000196531"/>
    </source>
</evidence>
<dbReference type="PANTHER" id="PTHR12835:SF5">
    <property type="entry name" value="BIOTIN--PROTEIN LIGASE"/>
    <property type="match status" value="1"/>
</dbReference>
<organism evidence="3 4">
    <name type="scientific">Halobacteriovorax marinus</name>
    <dbReference type="NCBI Taxonomy" id="97084"/>
    <lineage>
        <taxon>Bacteria</taxon>
        <taxon>Pseudomonadati</taxon>
        <taxon>Bdellovibrionota</taxon>
        <taxon>Bacteriovoracia</taxon>
        <taxon>Bacteriovoracales</taxon>
        <taxon>Halobacteriovoraceae</taxon>
        <taxon>Halobacteriovorax</taxon>
    </lineage>
</organism>
<dbReference type="Gene3D" id="3.30.930.10">
    <property type="entry name" value="Bira Bifunctional Protein, Domain 2"/>
    <property type="match status" value="1"/>
</dbReference>
<comment type="caution">
    <text evidence="3">The sequence shown here is derived from an EMBL/GenBank/DDBJ whole genome shotgun (WGS) entry which is preliminary data.</text>
</comment>
<gene>
    <name evidence="3" type="ORF">A9Q84_19735</name>
</gene>
<dbReference type="PANTHER" id="PTHR12835">
    <property type="entry name" value="BIOTIN PROTEIN LIGASE"/>
    <property type="match status" value="1"/>
</dbReference>
<name>A0A1Y5F2N1_9BACT</name>
<feature type="domain" description="BPL/LPL catalytic" evidence="2">
    <location>
        <begin position="14"/>
        <end position="125"/>
    </location>
</feature>
<dbReference type="GO" id="GO:0005737">
    <property type="term" value="C:cytoplasm"/>
    <property type="evidence" value="ECO:0007669"/>
    <property type="project" value="TreeGrafter"/>
</dbReference>